<feature type="transmembrane region" description="Helical" evidence="1">
    <location>
        <begin position="26"/>
        <end position="47"/>
    </location>
</feature>
<evidence type="ECO:0000256" key="1">
    <source>
        <dbReference type="SAM" id="Phobius"/>
    </source>
</evidence>
<protein>
    <submittedName>
        <fullName evidence="2">Uncharacterized protein</fullName>
    </submittedName>
</protein>
<dbReference type="EMBL" id="CP011371">
    <property type="protein sequence ID" value="AKJ28767.1"/>
    <property type="molecule type" value="Genomic_DNA"/>
</dbReference>
<keyword evidence="1" id="KW-1133">Transmembrane helix</keyword>
<dbReference type="AlphaFoldDB" id="A0A0G3BHG2"/>
<dbReference type="KEGG" id="pbh:AAW51_2076"/>
<gene>
    <name evidence="2" type="ORF">AAW51_2076</name>
</gene>
<accession>A0A0G3BHG2</accession>
<organism evidence="2 3">
    <name type="scientific">Caldimonas brevitalea</name>
    <dbReference type="NCBI Taxonomy" id="413882"/>
    <lineage>
        <taxon>Bacteria</taxon>
        <taxon>Pseudomonadati</taxon>
        <taxon>Pseudomonadota</taxon>
        <taxon>Betaproteobacteria</taxon>
        <taxon>Burkholderiales</taxon>
        <taxon>Sphaerotilaceae</taxon>
        <taxon>Caldimonas</taxon>
    </lineage>
</organism>
<reference evidence="2 3" key="1">
    <citation type="submission" date="2015-05" db="EMBL/GenBank/DDBJ databases">
        <authorList>
            <person name="Tang B."/>
            <person name="Yu Y."/>
        </authorList>
    </citation>
    <scope>NUCLEOTIDE SEQUENCE [LARGE SCALE GENOMIC DNA]</scope>
    <source>
        <strain evidence="2 3">DSM 7029</strain>
    </source>
</reference>
<sequence>MNDDRLEGAGGEDTEEHLLRSLPGCIVAAVGMVGIAGFVLFLVARIVRSLTT</sequence>
<keyword evidence="3" id="KW-1185">Reference proteome</keyword>
<dbReference type="Proteomes" id="UP000035352">
    <property type="component" value="Chromosome"/>
</dbReference>
<evidence type="ECO:0000313" key="3">
    <source>
        <dbReference type="Proteomes" id="UP000035352"/>
    </source>
</evidence>
<evidence type="ECO:0000313" key="2">
    <source>
        <dbReference type="EMBL" id="AKJ28767.1"/>
    </source>
</evidence>
<name>A0A0G3BHG2_9BURK</name>
<dbReference type="STRING" id="413882.AAW51_2076"/>
<proteinExistence type="predicted"/>
<keyword evidence="1" id="KW-0472">Membrane</keyword>
<dbReference type="RefSeq" id="WP_157359760.1">
    <property type="nucleotide sequence ID" value="NZ_CP011371.1"/>
</dbReference>
<keyword evidence="1" id="KW-0812">Transmembrane</keyword>